<gene>
    <name evidence="9" type="ORF">DIURU_001420</name>
</gene>
<dbReference type="InterPro" id="IPR000590">
    <property type="entry name" value="HMG_CoA_synt_AS"/>
</dbReference>
<dbReference type="GO" id="GO:0006696">
    <property type="term" value="P:ergosterol biosynthetic process"/>
    <property type="evidence" value="ECO:0007669"/>
    <property type="project" value="TreeGrafter"/>
</dbReference>
<dbReference type="PANTHER" id="PTHR43323:SF2">
    <property type="entry name" value="HYDROXYMETHYLGLUTARYL-COA SYNTHASE"/>
    <property type="match status" value="1"/>
</dbReference>
<feature type="binding site" evidence="5">
    <location>
        <position position="254"/>
    </location>
    <ligand>
        <name>CoA</name>
        <dbReference type="ChEBI" id="CHEBI:57287"/>
    </ligand>
</feature>
<evidence type="ECO:0000259" key="8">
    <source>
        <dbReference type="Pfam" id="PF08540"/>
    </source>
</evidence>
<comment type="similarity">
    <text evidence="1 6">Belongs to the thiolase-like superfamily. HMG-CoA synthase family.</text>
</comment>
<evidence type="ECO:0000313" key="9">
    <source>
        <dbReference type="EMBL" id="KAA8905617.1"/>
    </source>
</evidence>
<dbReference type="PANTHER" id="PTHR43323">
    <property type="entry name" value="3-HYDROXY-3-METHYLGLUTARYL COENZYME A SYNTHASE"/>
    <property type="match status" value="1"/>
</dbReference>
<protein>
    <recommendedName>
        <fullName evidence="3 6">Hydroxymethylglutaryl-CoA synthase</fullName>
        <shortName evidence="6">HMG-CoA synthase</shortName>
        <ecNumber evidence="6">2.3.3.10</ecNumber>
    </recommendedName>
    <alternativeName>
        <fullName evidence="6">3-hydroxy-3-methylglutaryl coenzyme A synthase</fullName>
    </alternativeName>
</protein>
<dbReference type="Pfam" id="PF08540">
    <property type="entry name" value="HMG_CoA_synt_C"/>
    <property type="match status" value="1"/>
</dbReference>
<evidence type="ECO:0000259" key="7">
    <source>
        <dbReference type="Pfam" id="PF01154"/>
    </source>
</evidence>
<dbReference type="CDD" id="cd00827">
    <property type="entry name" value="init_cond_enzymes"/>
    <property type="match status" value="1"/>
</dbReference>
<dbReference type="SUPFAM" id="SSF53901">
    <property type="entry name" value="Thiolase-like"/>
    <property type="match status" value="2"/>
</dbReference>
<dbReference type="GeneID" id="54780073"/>
<feature type="domain" description="Hydroxymethylglutaryl-coenzyme A synthase N-terminal" evidence="7">
    <location>
        <begin position="3"/>
        <end position="174"/>
    </location>
</feature>
<evidence type="ECO:0000256" key="5">
    <source>
        <dbReference type="PIRSR" id="PIRSR610122-2"/>
    </source>
</evidence>
<feature type="binding site" evidence="5">
    <location>
        <position position="250"/>
    </location>
    <ligand>
        <name>CoA</name>
        <dbReference type="ChEBI" id="CHEBI:57287"/>
    </ligand>
</feature>
<dbReference type="GO" id="GO:0010142">
    <property type="term" value="P:farnesyl diphosphate biosynthetic process, mevalonate pathway"/>
    <property type="evidence" value="ECO:0007669"/>
    <property type="project" value="InterPro"/>
</dbReference>
<evidence type="ECO:0000256" key="1">
    <source>
        <dbReference type="ARBA" id="ARBA00007061"/>
    </source>
</evidence>
<dbReference type="InterPro" id="IPR016039">
    <property type="entry name" value="Thiolase-like"/>
</dbReference>
<dbReference type="Gene3D" id="3.40.47.10">
    <property type="match status" value="1"/>
</dbReference>
<accession>A0A642UW92</accession>
<feature type="active site" description="Proton donor/acceptor" evidence="4">
    <location>
        <position position="245"/>
    </location>
</feature>
<dbReference type="FunFam" id="3.40.47.10:FF:000008">
    <property type="entry name" value="3-hydroxy-3-methylglutaryl coenzyme A synthase"/>
    <property type="match status" value="1"/>
</dbReference>
<dbReference type="VEuPathDB" id="FungiDB:DIURU_001420"/>
<dbReference type="InterPro" id="IPR013528">
    <property type="entry name" value="HMG_CoA_synth_N"/>
</dbReference>
<comment type="function">
    <text evidence="6">Catalyzes the condensation of acetyl-CoA with acetoacetyl-CoA to form HMG-CoA.</text>
</comment>
<evidence type="ECO:0000256" key="2">
    <source>
        <dbReference type="ARBA" id="ARBA00022679"/>
    </source>
</evidence>
<comment type="catalytic activity">
    <reaction evidence="6">
        <text>acetoacetyl-CoA + acetyl-CoA + H2O = (3S)-3-hydroxy-3-methylglutaryl-CoA + CoA + H(+)</text>
        <dbReference type="Rhea" id="RHEA:10188"/>
        <dbReference type="ChEBI" id="CHEBI:15377"/>
        <dbReference type="ChEBI" id="CHEBI:15378"/>
        <dbReference type="ChEBI" id="CHEBI:43074"/>
        <dbReference type="ChEBI" id="CHEBI:57286"/>
        <dbReference type="ChEBI" id="CHEBI:57287"/>
        <dbReference type="ChEBI" id="CHEBI:57288"/>
        <dbReference type="EC" id="2.3.3.10"/>
    </reaction>
</comment>
<dbReference type="EMBL" id="SWFT01000044">
    <property type="protein sequence ID" value="KAA8905617.1"/>
    <property type="molecule type" value="Genomic_DNA"/>
</dbReference>
<comment type="caution">
    <text evidence="9">The sequence shown here is derived from an EMBL/GenBank/DDBJ whole genome shotgun (WGS) entry which is preliminary data.</text>
</comment>
<evidence type="ECO:0000256" key="3">
    <source>
        <dbReference type="ARBA" id="ARBA00073381"/>
    </source>
</evidence>
<name>A0A642UW92_DIURU</name>
<organism evidence="9 10">
    <name type="scientific">Diutina rugosa</name>
    <name type="common">Yeast</name>
    <name type="synonym">Candida rugosa</name>
    <dbReference type="NCBI Taxonomy" id="5481"/>
    <lineage>
        <taxon>Eukaryota</taxon>
        <taxon>Fungi</taxon>
        <taxon>Dikarya</taxon>
        <taxon>Ascomycota</taxon>
        <taxon>Saccharomycotina</taxon>
        <taxon>Pichiomycetes</taxon>
        <taxon>Debaryomycetaceae</taxon>
        <taxon>Diutina</taxon>
    </lineage>
</organism>
<evidence type="ECO:0000256" key="6">
    <source>
        <dbReference type="RuleBase" id="RU364071"/>
    </source>
</evidence>
<dbReference type="GO" id="GO:0004421">
    <property type="term" value="F:hydroxymethylglutaryl-CoA synthase activity"/>
    <property type="evidence" value="ECO:0007669"/>
    <property type="project" value="UniProtKB-EC"/>
</dbReference>
<evidence type="ECO:0000313" key="10">
    <source>
        <dbReference type="Proteomes" id="UP000449547"/>
    </source>
</evidence>
<dbReference type="OMA" id="DDAYNWI"/>
<dbReference type="Pfam" id="PF01154">
    <property type="entry name" value="HMG_CoA_synt_N"/>
    <property type="match status" value="1"/>
</dbReference>
<proteinExistence type="inferred from homology"/>
<dbReference type="NCBIfam" id="TIGR01833">
    <property type="entry name" value="HMG-CoA-S_euk"/>
    <property type="match status" value="1"/>
</dbReference>
<evidence type="ECO:0000256" key="4">
    <source>
        <dbReference type="PIRSR" id="PIRSR610122-1"/>
    </source>
</evidence>
<dbReference type="AlphaFoldDB" id="A0A642UW92"/>
<dbReference type="InterPro" id="IPR013746">
    <property type="entry name" value="HMG_CoA_synt_C_dom"/>
</dbReference>
<feature type="active site" description="Proton donor/acceptor" evidence="4">
    <location>
        <position position="85"/>
    </location>
</feature>
<sequence>MTRPQNIGIKAIEVYVPTQAVSQEELEKFDGIPAGKYTIGLGQTNMAFVNDREDIYSFALTVVSRLLKNYNVDPNSIGRLEVGTETLLDKSKSVKSVLMQLFGDNNDIEGVDTINACYGGTSAVINAVNWVESSSWDGRDALVVAGDIAIYDKGAARPTGGAGAIAMLIGPDAPIVFESTRGSFMEHAYDFYKPDFTSEYPTVDGHFSLACYVKAIDHCYRNYSKKVTKESATVGIDHFDYNAFHVPTCKLVTKSYARMLYNDYLANPSAFDLDDETKAALSKLTYDQSLLDKSLEKTFVTLAKEKTKQRVQPALTVATNTGNMYTASCWVGLSSLLYYVGSEAVQGKRIGIFSYGSGLASTLLSVKVVDDISYITKKLDFDHKLGEGRTIQPPQKYLEAIELREKAHLQKSFTPTGSIDHLSEGTYYLKEVDDKWRRSYERK</sequence>
<keyword evidence="2 6" id="KW-0808">Transferase</keyword>
<dbReference type="RefSeq" id="XP_034013777.1">
    <property type="nucleotide sequence ID" value="XM_034153962.1"/>
</dbReference>
<feature type="domain" description="Hydroxymethylglutaryl-coenzyme A synthase C-terminal" evidence="8">
    <location>
        <begin position="175"/>
        <end position="443"/>
    </location>
</feature>
<dbReference type="InterPro" id="IPR010122">
    <property type="entry name" value="HMG_CoA_synthase_euk"/>
</dbReference>
<keyword evidence="10" id="KW-1185">Reference proteome</keyword>
<dbReference type="EC" id="2.3.3.10" evidence="6"/>
<dbReference type="PROSITE" id="PS01226">
    <property type="entry name" value="HMG_COA_SYNTHASE"/>
    <property type="match status" value="1"/>
</dbReference>
<dbReference type="OrthoDB" id="1269963at2759"/>
<feature type="binding site" evidence="5">
    <location>
        <position position="208"/>
    </location>
    <ligand>
        <name>CoA</name>
        <dbReference type="ChEBI" id="CHEBI:57287"/>
    </ligand>
</feature>
<feature type="active site" description="Acyl-thioester intermediate" evidence="4">
    <location>
        <position position="117"/>
    </location>
</feature>
<dbReference type="GO" id="GO:0006084">
    <property type="term" value="P:acetyl-CoA metabolic process"/>
    <property type="evidence" value="ECO:0007669"/>
    <property type="project" value="InterPro"/>
</dbReference>
<reference evidence="9 10" key="1">
    <citation type="submission" date="2019-07" db="EMBL/GenBank/DDBJ databases">
        <title>Genome assembly of two rare yeast pathogens: Diutina rugosa and Trichomonascus ciferrii.</title>
        <authorList>
            <person name="Mixao V."/>
            <person name="Saus E."/>
            <person name="Hansen A."/>
            <person name="Lass-Flor C."/>
            <person name="Gabaldon T."/>
        </authorList>
    </citation>
    <scope>NUCLEOTIDE SEQUENCE [LARGE SCALE GENOMIC DNA]</scope>
    <source>
        <strain evidence="9 10">CBS 613</strain>
    </source>
</reference>
<dbReference type="Proteomes" id="UP000449547">
    <property type="component" value="Unassembled WGS sequence"/>
</dbReference>